<keyword evidence="1" id="KW-0472">Membrane</keyword>
<proteinExistence type="predicted"/>
<reference evidence="2 3" key="1">
    <citation type="submission" date="2020-08" db="EMBL/GenBank/DDBJ databases">
        <title>Genomic Encyclopedia of Type Strains, Phase IV (KMG-V): Genome sequencing to study the core and pangenomes of soil and plant-associated prokaryotes.</title>
        <authorList>
            <person name="Whitman W."/>
        </authorList>
    </citation>
    <scope>NUCLEOTIDE SEQUENCE [LARGE SCALE GENOMIC DNA]</scope>
    <source>
        <strain evidence="2 3">SEMIA 461</strain>
    </source>
</reference>
<feature type="transmembrane region" description="Helical" evidence="1">
    <location>
        <begin position="7"/>
        <end position="30"/>
    </location>
</feature>
<keyword evidence="1" id="KW-0812">Transmembrane</keyword>
<sequence>MRARTKLTLAVGAGTIAIELSLFLVLSSVFVEAVKLIMAHEAKMDTTGKALMIAALVTGLALLFLVYSKASDYLRARMCWALVRHFHEKG</sequence>
<dbReference type="RefSeq" id="WP_135522093.1">
    <property type="nucleotide sequence ID" value="NZ_JACIGN010000007.1"/>
</dbReference>
<keyword evidence="1" id="KW-1133">Transmembrane helix</keyword>
<organism evidence="2 3">
    <name type="scientific">Agrobacterium radiobacter</name>
    <dbReference type="NCBI Taxonomy" id="362"/>
    <lineage>
        <taxon>Bacteria</taxon>
        <taxon>Pseudomonadati</taxon>
        <taxon>Pseudomonadota</taxon>
        <taxon>Alphaproteobacteria</taxon>
        <taxon>Hyphomicrobiales</taxon>
        <taxon>Rhizobiaceae</taxon>
        <taxon>Rhizobium/Agrobacterium group</taxon>
        <taxon>Agrobacterium</taxon>
        <taxon>Agrobacterium tumefaciens complex</taxon>
    </lineage>
</organism>
<evidence type="ECO:0000313" key="2">
    <source>
        <dbReference type="EMBL" id="MBB4490608.1"/>
    </source>
</evidence>
<dbReference type="Proteomes" id="UP000534590">
    <property type="component" value="Unassembled WGS sequence"/>
</dbReference>
<evidence type="ECO:0000313" key="3">
    <source>
        <dbReference type="Proteomes" id="UP000534590"/>
    </source>
</evidence>
<dbReference type="EMBL" id="JACIHP010000002">
    <property type="protein sequence ID" value="MBB4490608.1"/>
    <property type="molecule type" value="Genomic_DNA"/>
</dbReference>
<protein>
    <submittedName>
        <fullName evidence="2">Uncharacterized protein</fullName>
    </submittedName>
</protein>
<gene>
    <name evidence="2" type="ORF">GGE40_002439</name>
</gene>
<feature type="transmembrane region" description="Helical" evidence="1">
    <location>
        <begin position="50"/>
        <end position="68"/>
    </location>
</feature>
<comment type="caution">
    <text evidence="2">The sequence shown here is derived from an EMBL/GenBank/DDBJ whole genome shotgun (WGS) entry which is preliminary data.</text>
</comment>
<name>A0ABR6J7J3_AGRRD</name>
<evidence type="ECO:0000256" key="1">
    <source>
        <dbReference type="SAM" id="Phobius"/>
    </source>
</evidence>
<accession>A0ABR6J7J3</accession>
<keyword evidence="3" id="KW-1185">Reference proteome</keyword>